<evidence type="ECO:0000313" key="2">
    <source>
        <dbReference type="Proteomes" id="UP001499984"/>
    </source>
</evidence>
<protein>
    <submittedName>
        <fullName evidence="1">Uncharacterized protein</fullName>
    </submittedName>
</protein>
<comment type="caution">
    <text evidence="1">The sequence shown here is derived from an EMBL/GenBank/DDBJ whole genome shotgun (WGS) entry which is preliminary data.</text>
</comment>
<name>A0ABP7VZT1_9ACTN</name>
<reference evidence="2" key="1">
    <citation type="journal article" date="2019" name="Int. J. Syst. Evol. Microbiol.">
        <title>The Global Catalogue of Microorganisms (GCM) 10K type strain sequencing project: providing services to taxonomists for standard genome sequencing and annotation.</title>
        <authorList>
            <consortium name="The Broad Institute Genomics Platform"/>
            <consortium name="The Broad Institute Genome Sequencing Center for Infectious Disease"/>
            <person name="Wu L."/>
            <person name="Ma J."/>
        </authorList>
    </citation>
    <scope>NUCLEOTIDE SEQUENCE [LARGE SCALE GENOMIC DNA]</scope>
    <source>
        <strain evidence="2">JCM 16925</strain>
    </source>
</reference>
<sequence>MYAVIEPPPRTKPSFDVSRSPVPVAGCESCRDLAARRAAARTAFDYSAVADANVMMRSHLRLDH</sequence>
<evidence type="ECO:0000313" key="1">
    <source>
        <dbReference type="EMBL" id="GAA4077965.1"/>
    </source>
</evidence>
<keyword evidence="2" id="KW-1185">Reference proteome</keyword>
<dbReference type="Proteomes" id="UP001499984">
    <property type="component" value="Unassembled WGS sequence"/>
</dbReference>
<gene>
    <name evidence="1" type="ORF">GCM10022233_66310</name>
</gene>
<accession>A0ABP7VZT1</accession>
<dbReference type="EMBL" id="BAAAZY010000022">
    <property type="protein sequence ID" value="GAA4077965.1"/>
    <property type="molecule type" value="Genomic_DNA"/>
</dbReference>
<organism evidence="1 2">
    <name type="scientific">Streptomyces shaanxiensis</name>
    <dbReference type="NCBI Taxonomy" id="653357"/>
    <lineage>
        <taxon>Bacteria</taxon>
        <taxon>Bacillati</taxon>
        <taxon>Actinomycetota</taxon>
        <taxon>Actinomycetes</taxon>
        <taxon>Kitasatosporales</taxon>
        <taxon>Streptomycetaceae</taxon>
        <taxon>Streptomyces</taxon>
    </lineage>
</organism>
<proteinExistence type="predicted"/>
<dbReference type="RefSeq" id="WP_345018422.1">
    <property type="nucleotide sequence ID" value="NZ_BAAAZY010000022.1"/>
</dbReference>